<keyword evidence="2" id="KW-0408">Iron</keyword>
<reference evidence="6 7" key="1">
    <citation type="submission" date="2016-10" db="EMBL/GenBank/DDBJ databases">
        <title>Arsenicibacter rosenii gen. nov., sp. nov., an efficient arsenic-methylating bacterium isolated from an arsenic-contaminated paddy soil.</title>
        <authorList>
            <person name="Huang K."/>
        </authorList>
    </citation>
    <scope>NUCLEOTIDE SEQUENCE [LARGE SCALE GENOMIC DNA]</scope>
    <source>
        <strain evidence="6 7">SM-1</strain>
    </source>
</reference>
<feature type="binding site" evidence="2">
    <location>
        <position position="64"/>
    </location>
    <ligand>
        <name>Fe cation</name>
        <dbReference type="ChEBI" id="CHEBI:24875"/>
    </ligand>
</feature>
<feature type="domain" description="Pirin C-terminal" evidence="5">
    <location>
        <begin position="180"/>
        <end position="279"/>
    </location>
</feature>
<evidence type="ECO:0000259" key="4">
    <source>
        <dbReference type="Pfam" id="PF02678"/>
    </source>
</evidence>
<dbReference type="PANTHER" id="PTHR13903">
    <property type="entry name" value="PIRIN-RELATED"/>
    <property type="match status" value="1"/>
</dbReference>
<dbReference type="Pfam" id="PF02678">
    <property type="entry name" value="Pirin"/>
    <property type="match status" value="1"/>
</dbReference>
<keyword evidence="2" id="KW-0479">Metal-binding</keyword>
<dbReference type="Gene3D" id="2.60.120.10">
    <property type="entry name" value="Jelly Rolls"/>
    <property type="match status" value="2"/>
</dbReference>
<dbReference type="EMBL" id="MORL01000024">
    <property type="protein sequence ID" value="OIN56353.1"/>
    <property type="molecule type" value="Genomic_DNA"/>
</dbReference>
<dbReference type="InterPro" id="IPR012093">
    <property type="entry name" value="Pirin"/>
</dbReference>
<evidence type="ECO:0000313" key="6">
    <source>
        <dbReference type="EMBL" id="OIN56353.1"/>
    </source>
</evidence>
<organism evidence="6 7">
    <name type="scientific">Arsenicibacter rosenii</name>
    <dbReference type="NCBI Taxonomy" id="1750698"/>
    <lineage>
        <taxon>Bacteria</taxon>
        <taxon>Pseudomonadati</taxon>
        <taxon>Bacteroidota</taxon>
        <taxon>Cytophagia</taxon>
        <taxon>Cytophagales</taxon>
        <taxon>Spirosomataceae</taxon>
        <taxon>Arsenicibacter</taxon>
    </lineage>
</organism>
<feature type="binding site" evidence="2">
    <location>
        <position position="108"/>
    </location>
    <ligand>
        <name>Fe cation</name>
        <dbReference type="ChEBI" id="CHEBI:24875"/>
    </ligand>
</feature>
<feature type="binding site" evidence="2">
    <location>
        <position position="62"/>
    </location>
    <ligand>
        <name>Fe cation</name>
        <dbReference type="ChEBI" id="CHEBI:24875"/>
    </ligand>
</feature>
<dbReference type="Proteomes" id="UP000181790">
    <property type="component" value="Unassembled WGS sequence"/>
</dbReference>
<dbReference type="InterPro" id="IPR003829">
    <property type="entry name" value="Pirin_N_dom"/>
</dbReference>
<dbReference type="InterPro" id="IPR011051">
    <property type="entry name" value="RmlC_Cupin_sf"/>
</dbReference>
<evidence type="ECO:0000256" key="3">
    <source>
        <dbReference type="RuleBase" id="RU003457"/>
    </source>
</evidence>
<evidence type="ECO:0000256" key="1">
    <source>
        <dbReference type="ARBA" id="ARBA00008416"/>
    </source>
</evidence>
<accession>A0A1S2VCB4</accession>
<name>A0A1S2VCB4_9BACT</name>
<dbReference type="InterPro" id="IPR014710">
    <property type="entry name" value="RmlC-like_jellyroll"/>
</dbReference>
<evidence type="ECO:0000313" key="7">
    <source>
        <dbReference type="Proteomes" id="UP000181790"/>
    </source>
</evidence>
<proteinExistence type="inferred from homology"/>
<gene>
    <name evidence="6" type="ORF">BLX24_25325</name>
</gene>
<dbReference type="InterPro" id="IPR008778">
    <property type="entry name" value="Pirin_C_dom"/>
</dbReference>
<dbReference type="CDD" id="cd02247">
    <property type="entry name" value="cupin_pirin_C"/>
    <property type="match status" value="1"/>
</dbReference>
<comment type="similarity">
    <text evidence="1 3">Belongs to the pirin family.</text>
</comment>
<evidence type="ECO:0000256" key="2">
    <source>
        <dbReference type="PIRSR" id="PIRSR006232-1"/>
    </source>
</evidence>
<comment type="caution">
    <text evidence="6">The sequence shown here is derived from an EMBL/GenBank/DDBJ whole genome shotgun (WGS) entry which is preliminary data.</text>
</comment>
<dbReference type="GO" id="GO:0046872">
    <property type="term" value="F:metal ion binding"/>
    <property type="evidence" value="ECO:0007669"/>
    <property type="project" value="UniProtKB-KW"/>
</dbReference>
<dbReference type="PANTHER" id="PTHR13903:SF8">
    <property type="entry name" value="PIRIN"/>
    <property type="match status" value="1"/>
</dbReference>
<dbReference type="PIRSF" id="PIRSF006232">
    <property type="entry name" value="Pirin"/>
    <property type="match status" value="1"/>
</dbReference>
<dbReference type="CDD" id="cd02909">
    <property type="entry name" value="cupin_pirin_N"/>
    <property type="match status" value="1"/>
</dbReference>
<dbReference type="OrthoDB" id="321327at2"/>
<dbReference type="Pfam" id="PF05726">
    <property type="entry name" value="Pirin_C"/>
    <property type="match status" value="1"/>
</dbReference>
<evidence type="ECO:0000259" key="5">
    <source>
        <dbReference type="Pfam" id="PF05726"/>
    </source>
</evidence>
<feature type="domain" description="Pirin N-terminal" evidence="4">
    <location>
        <begin position="23"/>
        <end position="122"/>
    </location>
</feature>
<dbReference type="AlphaFoldDB" id="A0A1S2VCB4"/>
<comment type="cofactor">
    <cofactor evidence="2">
        <name>Fe cation</name>
        <dbReference type="ChEBI" id="CHEBI:24875"/>
    </cofactor>
    <text evidence="2">Binds 1 Fe cation per subunit.</text>
</comment>
<sequence>METPRTISQVLPAPMMHMGKLHVRQPLPSNRLPYLDPFVLLHHAHTIADPDQQLQKAGVDPHPHRGFSPVTFVFKGGVRHRDSRQNDGTVYEGGTQWMNAGMGIIHSERPLTAEQEIIQMWVNTPAANKMDQPSYYPLTKEQTPATTSPDGKVVVNVVTGDLLGQQGPIPTFTPINSGTIHMQAGGTIDIPVPASHNLFVYFLDGYAKINDDRLVTGKNMVTFSHDGDYITLEALEDTRALLMSGEPIGEEIVAQGPFVMNSDIQIMEAYRDFRKGKMGILIED</sequence>
<dbReference type="SUPFAM" id="SSF51182">
    <property type="entry name" value="RmlC-like cupins"/>
    <property type="match status" value="1"/>
</dbReference>
<dbReference type="RefSeq" id="WP_071506025.1">
    <property type="nucleotide sequence ID" value="NZ_MORL01000024.1"/>
</dbReference>
<keyword evidence="7" id="KW-1185">Reference proteome</keyword>
<protein>
    <submittedName>
        <fullName evidence="6">Nuclease PIN</fullName>
    </submittedName>
</protein>
<feature type="binding site" evidence="2">
    <location>
        <position position="106"/>
    </location>
    <ligand>
        <name>Fe cation</name>
        <dbReference type="ChEBI" id="CHEBI:24875"/>
    </ligand>
</feature>